<gene>
    <name evidence="1" type="ORF">Micbo1qcDRAFT_164896</name>
</gene>
<sequence>MAEPSRDPKHFHSFRALNTARKRGIARQDTAPRNVTAIPAHFLISNDRDIVTATQPKTTAGEEHADISPKDSNVAPAAKRAKKAVRFTEVDGSRIDEGTTVESPQDMMNIDQPLPPGKKLSLSTYQARSRSNAITKSCSFGPGGSAEIQVIFDGVPVVTEPWVTTFSNAKGIAFDRECSIADFVAQRPTLVSMQSQV</sequence>
<dbReference type="EMBL" id="KQ964254">
    <property type="protein sequence ID" value="KXJ89618.1"/>
    <property type="molecule type" value="Genomic_DNA"/>
</dbReference>
<dbReference type="InParanoid" id="A0A136IXM1"/>
<organism evidence="1 2">
    <name type="scientific">Microdochium bolleyi</name>
    <dbReference type="NCBI Taxonomy" id="196109"/>
    <lineage>
        <taxon>Eukaryota</taxon>
        <taxon>Fungi</taxon>
        <taxon>Dikarya</taxon>
        <taxon>Ascomycota</taxon>
        <taxon>Pezizomycotina</taxon>
        <taxon>Sordariomycetes</taxon>
        <taxon>Xylariomycetidae</taxon>
        <taxon>Xylariales</taxon>
        <taxon>Microdochiaceae</taxon>
        <taxon>Microdochium</taxon>
    </lineage>
</organism>
<keyword evidence="2" id="KW-1185">Reference proteome</keyword>
<dbReference type="AlphaFoldDB" id="A0A136IXM1"/>
<feature type="non-terminal residue" evidence="1">
    <location>
        <position position="197"/>
    </location>
</feature>
<protein>
    <submittedName>
        <fullName evidence="1">Uncharacterized protein</fullName>
    </submittedName>
</protein>
<proteinExistence type="predicted"/>
<dbReference type="STRING" id="196109.A0A136IXM1"/>
<name>A0A136IXM1_9PEZI</name>
<evidence type="ECO:0000313" key="2">
    <source>
        <dbReference type="Proteomes" id="UP000070501"/>
    </source>
</evidence>
<evidence type="ECO:0000313" key="1">
    <source>
        <dbReference type="EMBL" id="KXJ89618.1"/>
    </source>
</evidence>
<reference evidence="2" key="1">
    <citation type="submission" date="2016-02" db="EMBL/GenBank/DDBJ databases">
        <title>Draft genome sequence of Microdochium bolleyi, a fungal endophyte of beachgrass.</title>
        <authorList>
            <consortium name="DOE Joint Genome Institute"/>
            <person name="David A.S."/>
            <person name="May G."/>
            <person name="Haridas S."/>
            <person name="Lim J."/>
            <person name="Wang M."/>
            <person name="Labutti K."/>
            <person name="Lipzen A."/>
            <person name="Barry K."/>
            <person name="Grigoriev I.V."/>
        </authorList>
    </citation>
    <scope>NUCLEOTIDE SEQUENCE [LARGE SCALE GENOMIC DNA]</scope>
    <source>
        <strain evidence="2">J235TASD1</strain>
    </source>
</reference>
<accession>A0A136IXM1</accession>
<dbReference type="Proteomes" id="UP000070501">
    <property type="component" value="Unassembled WGS sequence"/>
</dbReference>